<dbReference type="Proteomes" id="UP000238281">
    <property type="component" value="Unassembled WGS sequence"/>
</dbReference>
<reference evidence="6 11" key="3">
    <citation type="journal article" date="2020" name="Front. Microbiol.">
        <title>Genomic Analysis and Antimicrobial Resistance of Aliarcobacter cryaerophilus Strains From German Water Poultry.</title>
        <authorList>
            <person name="Muller E."/>
            <person name="Hotzel H."/>
            <person name="Ahlers C."/>
            <person name="Hanel I."/>
            <person name="Tomaso H."/>
            <person name="Abdel-Glil M.Y."/>
        </authorList>
    </citation>
    <scope>NUCLEOTIDE SEQUENCE [LARGE SCALE GENOMIC DNA]</scope>
    <source>
        <strain evidence="6 11">16CS1285-4</strain>
    </source>
</reference>
<evidence type="ECO:0000313" key="3">
    <source>
        <dbReference type="EMBL" id="PRM87352.1"/>
    </source>
</evidence>
<evidence type="ECO:0000313" key="9">
    <source>
        <dbReference type="Proteomes" id="UP000238811"/>
    </source>
</evidence>
<evidence type="ECO:0000313" key="6">
    <source>
        <dbReference type="EMBL" id="QNM89457.1"/>
    </source>
</evidence>
<dbReference type="Proteomes" id="UP000238811">
    <property type="component" value="Unassembled WGS sequence"/>
</dbReference>
<evidence type="ECO:0000313" key="10">
    <source>
        <dbReference type="Proteomes" id="UP000239065"/>
    </source>
</evidence>
<dbReference type="EMBL" id="NXGE01000004">
    <property type="protein sequence ID" value="PRM94377.1"/>
    <property type="molecule type" value="Genomic_DNA"/>
</dbReference>
<evidence type="ECO:0000313" key="2">
    <source>
        <dbReference type="EMBL" id="OQR41967.1"/>
    </source>
</evidence>
<reference evidence="8 9" key="2">
    <citation type="submission" date="2017-09" db="EMBL/GenBank/DDBJ databases">
        <title>Reassesment of A. cryaerophilus.</title>
        <authorList>
            <person name="Perez-Cataluna A."/>
            <person name="Collado L."/>
            <person name="Salgado O."/>
            <person name="Lefinanco V."/>
            <person name="Figueras M.J."/>
        </authorList>
    </citation>
    <scope>NUCLEOTIDE SEQUENCE [LARGE SCALE GENOMIC DNA]</scope>
    <source>
        <strain evidence="4 8">LMG 10210</strain>
        <strain evidence="5 9">LMG 10229</strain>
        <strain evidence="3 10">LMG 9861</strain>
    </source>
</reference>
<sequence length="86" mass="10297">MNKIEELKKLLEKEVLPELKAEIEALEKLLSKKNDKEIKEELNYFLEVKKFYDEALKLINENKLTQEEAENILLDLEDMEDDEEEI</sequence>
<protein>
    <recommendedName>
        <fullName evidence="12">DNA repair protein Rad50</fullName>
    </recommendedName>
</protein>
<dbReference type="Proteomes" id="UP000515842">
    <property type="component" value="Chromosome"/>
</dbReference>
<dbReference type="AlphaFoldDB" id="A0A1V9VD30"/>
<dbReference type="STRING" id="28198.GCA_001572855_00418"/>
<dbReference type="RefSeq" id="WP_066155118.1">
    <property type="nucleotide sequence ID" value="NZ_CP026655.1"/>
</dbReference>
<keyword evidence="1" id="KW-0175">Coiled coil</keyword>
<dbReference type="EMBL" id="CP060693">
    <property type="protein sequence ID" value="QNM89457.1"/>
    <property type="molecule type" value="Genomic_DNA"/>
</dbReference>
<evidence type="ECO:0000313" key="4">
    <source>
        <dbReference type="EMBL" id="PRM94377.1"/>
    </source>
</evidence>
<accession>A0A1V9VD30</accession>
<name>A0A1V9VD30_9BACT</name>
<dbReference type="EMBL" id="NXGD01000002">
    <property type="protein sequence ID" value="PRN01332.1"/>
    <property type="molecule type" value="Genomic_DNA"/>
</dbReference>
<evidence type="ECO:0000313" key="11">
    <source>
        <dbReference type="Proteomes" id="UP000515842"/>
    </source>
</evidence>
<evidence type="ECO:0000313" key="5">
    <source>
        <dbReference type="EMBL" id="PRN01332.1"/>
    </source>
</evidence>
<evidence type="ECO:0000313" key="7">
    <source>
        <dbReference type="Proteomes" id="UP000192599"/>
    </source>
</evidence>
<dbReference type="Proteomes" id="UP000239065">
    <property type="component" value="Unassembled WGS sequence"/>
</dbReference>
<evidence type="ECO:0000256" key="1">
    <source>
        <dbReference type="SAM" id="Coils"/>
    </source>
</evidence>
<dbReference type="EMBL" id="LNTC01000017">
    <property type="protein sequence ID" value="OQR41967.1"/>
    <property type="molecule type" value="Genomic_DNA"/>
</dbReference>
<feature type="coiled-coil region" evidence="1">
    <location>
        <begin position="16"/>
        <end position="82"/>
    </location>
</feature>
<reference evidence="2 7" key="1">
    <citation type="submission" date="2017-04" db="EMBL/GenBank/DDBJ databases">
        <title>Accumulation and expression of multiple antibiotic resistance genes in Arcobacter cryaerophilus that thrives in sewage.</title>
        <authorList>
            <person name="Millar J.A."/>
            <person name="Raghavan R."/>
        </authorList>
    </citation>
    <scope>NUCLEOTIDE SEQUENCE [LARGE SCALE GENOMIC DNA]</scope>
    <source>
        <strain evidence="2 7">AZT-1</strain>
    </source>
</reference>
<gene>
    <name evidence="2" type="ORF">AS859_02480</name>
    <name evidence="5" type="ORF">CJ668_02370</name>
    <name evidence="3" type="ORF">CJ669_08075</name>
    <name evidence="4" type="ORF">CJ673_07725</name>
    <name evidence="6" type="ORF">HOO34_07250</name>
</gene>
<evidence type="ECO:0008006" key="12">
    <source>
        <dbReference type="Google" id="ProtNLM"/>
    </source>
</evidence>
<organism evidence="2 7">
    <name type="scientific">Aliarcobacter cryaerophilus</name>
    <dbReference type="NCBI Taxonomy" id="28198"/>
    <lineage>
        <taxon>Bacteria</taxon>
        <taxon>Pseudomonadati</taxon>
        <taxon>Campylobacterota</taxon>
        <taxon>Epsilonproteobacteria</taxon>
        <taxon>Campylobacterales</taxon>
        <taxon>Arcobacteraceae</taxon>
        <taxon>Aliarcobacter</taxon>
    </lineage>
</organism>
<dbReference type="EMBL" id="NXGJ01000010">
    <property type="protein sequence ID" value="PRM87352.1"/>
    <property type="molecule type" value="Genomic_DNA"/>
</dbReference>
<proteinExistence type="predicted"/>
<evidence type="ECO:0000313" key="8">
    <source>
        <dbReference type="Proteomes" id="UP000238281"/>
    </source>
</evidence>
<dbReference type="Proteomes" id="UP000192599">
    <property type="component" value="Unassembled WGS sequence"/>
</dbReference>